<dbReference type="RefSeq" id="WP_106787312.1">
    <property type="nucleotide sequence ID" value="NZ_CABMAB010000015.1"/>
</dbReference>
<feature type="domain" description="Desulfoferrodoxin ferrous iron-binding" evidence="6">
    <location>
        <begin position="39"/>
        <end position="123"/>
    </location>
</feature>
<evidence type="ECO:0000256" key="5">
    <source>
        <dbReference type="ARBA" id="ARBA00023004"/>
    </source>
</evidence>
<dbReference type="PANTHER" id="PTHR36541">
    <property type="entry name" value="SUPEROXIDE REDUCTASE-RELATED"/>
    <property type="match status" value="1"/>
</dbReference>
<keyword evidence="2" id="KW-0813">Transport</keyword>
<organism evidence="7 8">
    <name type="scientific">Methanobrevibacter oralis</name>
    <dbReference type="NCBI Taxonomy" id="66851"/>
    <lineage>
        <taxon>Archaea</taxon>
        <taxon>Methanobacteriati</taxon>
        <taxon>Methanobacteriota</taxon>
        <taxon>Methanomada group</taxon>
        <taxon>Methanobacteria</taxon>
        <taxon>Methanobacteriales</taxon>
        <taxon>Methanobacteriaceae</taxon>
        <taxon>Methanobrevibacter</taxon>
    </lineage>
</organism>
<dbReference type="SUPFAM" id="SSF49367">
    <property type="entry name" value="Superoxide reductase-like"/>
    <property type="match status" value="1"/>
</dbReference>
<evidence type="ECO:0000259" key="6">
    <source>
        <dbReference type="Pfam" id="PF01880"/>
    </source>
</evidence>
<proteinExistence type="inferred from homology"/>
<dbReference type="PATRIC" id="fig|66851.6.peg.123"/>
<evidence type="ECO:0000313" key="8">
    <source>
        <dbReference type="Proteomes" id="UP000077428"/>
    </source>
</evidence>
<dbReference type="PANTHER" id="PTHR36541:SF1">
    <property type="entry name" value="SUPEROXIDE REDUCTASE-RELATED"/>
    <property type="match status" value="1"/>
</dbReference>
<comment type="caution">
    <text evidence="7">The sequence shown here is derived from an EMBL/GenBank/DDBJ whole genome shotgun (WGS) entry which is preliminary data.</text>
</comment>
<dbReference type="STRING" id="66851.MBORA_00960"/>
<dbReference type="Proteomes" id="UP000077428">
    <property type="component" value="Unassembled WGS sequence"/>
</dbReference>
<evidence type="ECO:0000256" key="2">
    <source>
        <dbReference type="ARBA" id="ARBA00022448"/>
    </source>
</evidence>
<dbReference type="InterPro" id="IPR002742">
    <property type="entry name" value="Desulfoferrodoxin_Fe-bd_dom"/>
</dbReference>
<name>A0A166C6R6_METOA</name>
<dbReference type="EMBL" id="LWMU01000022">
    <property type="protein sequence ID" value="KZX14190.1"/>
    <property type="molecule type" value="Genomic_DNA"/>
</dbReference>
<dbReference type="GO" id="GO:0005506">
    <property type="term" value="F:iron ion binding"/>
    <property type="evidence" value="ECO:0007669"/>
    <property type="project" value="InterPro"/>
</dbReference>
<sequence length="124" mass="13508">MAKIIKCDTCGSFVLPLVKGDGESCDSHMILMEAQTEGDKAAKHKPVVEIDGDNVTVKIGEIQHPADEDHFIQFVIVEAGSELFIKCFKPGETPEATFTIGSDKINEGIVAYELCNLHGLWSSE</sequence>
<keyword evidence="7" id="KW-0560">Oxidoreductase</keyword>
<dbReference type="EC" id="1.15.1.2" evidence="7"/>
<keyword evidence="4" id="KW-0249">Electron transport</keyword>
<dbReference type="AlphaFoldDB" id="A0A166C6R6"/>
<keyword evidence="5" id="KW-0408">Iron</keyword>
<reference evidence="8" key="1">
    <citation type="journal article" date="2016" name="Genome Announc.">
        <title>Draft Genome Sequences of Methanobrevibacter curvatus DSM11111, Methanobrevibacter cuticularis DSM11139, Methanobrevibacter filiformis DSM11501, and Methanobrevibacter oralis DSM7256.</title>
        <authorList>
            <person name="Poehlein A."/>
            <person name="Seedorf H."/>
        </authorList>
    </citation>
    <scope>NUCLEOTIDE SEQUENCE [LARGE SCALE GENOMIC DNA]</scope>
    <source>
        <strain evidence="8">DSM 7256 / JCM 30027 / ZR</strain>
    </source>
</reference>
<comment type="similarity">
    <text evidence="1">Belongs to the desulfoferrodoxin family.</text>
</comment>
<dbReference type="OrthoDB" id="30725at2157"/>
<gene>
    <name evidence="7" type="primary">dfx</name>
    <name evidence="7" type="ORF">MBORA_00960</name>
</gene>
<dbReference type="InterPro" id="IPR036073">
    <property type="entry name" value="Desulfoferrodoxin_Fe-bd_dom_sf"/>
</dbReference>
<evidence type="ECO:0000313" key="7">
    <source>
        <dbReference type="EMBL" id="KZX14190.1"/>
    </source>
</evidence>
<dbReference type="Gene3D" id="2.60.40.730">
    <property type="entry name" value="SOR catalytic domain"/>
    <property type="match status" value="1"/>
</dbReference>
<dbReference type="GO" id="GO:0050605">
    <property type="term" value="F:superoxide reductase activity"/>
    <property type="evidence" value="ECO:0007669"/>
    <property type="project" value="UniProtKB-EC"/>
</dbReference>
<keyword evidence="8" id="KW-1185">Reference proteome</keyword>
<dbReference type="Pfam" id="PF01880">
    <property type="entry name" value="Desulfoferrodox"/>
    <property type="match status" value="1"/>
</dbReference>
<evidence type="ECO:0000256" key="4">
    <source>
        <dbReference type="ARBA" id="ARBA00022982"/>
    </source>
</evidence>
<evidence type="ECO:0000256" key="1">
    <source>
        <dbReference type="ARBA" id="ARBA00005941"/>
    </source>
</evidence>
<accession>A0A166C6R6</accession>
<keyword evidence="3" id="KW-0479">Metal-binding</keyword>
<dbReference type="InterPro" id="IPR051233">
    <property type="entry name" value="Desulfoferrodoxin_SOR"/>
</dbReference>
<protein>
    <submittedName>
        <fullName evidence="7">Desulfoferrodoxin</fullName>
        <ecNumber evidence="7">1.15.1.2</ecNumber>
    </submittedName>
</protein>
<evidence type="ECO:0000256" key="3">
    <source>
        <dbReference type="ARBA" id="ARBA00022723"/>
    </source>
</evidence>